<accession>A0A845T7W3</accession>
<reference evidence="1 2" key="1">
    <citation type="submission" date="2019-06" db="EMBL/GenBank/DDBJ databases">
        <title>Draft genome sequences of 15 bacterial species constituting the stable defined intestinal microbiota of the GM15 gnotobiotic mouse model.</title>
        <authorList>
            <person name="Elie C."/>
            <person name="Mathieu A."/>
            <person name="Saliou A."/>
            <person name="Darnaud M."/>
            <person name="Leulier F."/>
            <person name="Tamellini A."/>
        </authorList>
    </citation>
    <scope>NUCLEOTIDE SEQUENCE [LARGE SCALE GENOMIC DNA]</scope>
    <source>
        <strain evidence="1 2">JM4-15</strain>
    </source>
</reference>
<dbReference type="NCBIfam" id="TIGR01669">
    <property type="entry name" value="phage_XkdX"/>
    <property type="match status" value="1"/>
</dbReference>
<dbReference type="RefSeq" id="WP_162221847.1">
    <property type="nucleotide sequence ID" value="NZ_JAETUF010000033.1"/>
</dbReference>
<protein>
    <submittedName>
        <fullName evidence="1">XkdX family protein</fullName>
    </submittedName>
</protein>
<dbReference type="Pfam" id="PF09693">
    <property type="entry name" value="Phage_XkdX"/>
    <property type="match status" value="1"/>
</dbReference>
<evidence type="ECO:0000313" key="1">
    <source>
        <dbReference type="EMBL" id="NDO40441.1"/>
    </source>
</evidence>
<sequence>MFDWYDQIKMYYDLGIYGADQVQVFVAAGWISREQGAKITGQG</sequence>
<proteinExistence type="predicted"/>
<comment type="caution">
    <text evidence="1">The sequence shown here is derived from an EMBL/GenBank/DDBJ whole genome shotgun (WGS) entry which is preliminary data.</text>
</comment>
<organism evidence="1 2">
    <name type="scientific">Anaerotruncus colihominis</name>
    <dbReference type="NCBI Taxonomy" id="169435"/>
    <lineage>
        <taxon>Bacteria</taxon>
        <taxon>Bacillati</taxon>
        <taxon>Bacillota</taxon>
        <taxon>Clostridia</taxon>
        <taxon>Eubacteriales</taxon>
        <taxon>Oscillospiraceae</taxon>
        <taxon>Anaerotruncus</taxon>
    </lineage>
</organism>
<gene>
    <name evidence="1" type="ORF">FMM72_14635</name>
</gene>
<dbReference type="EMBL" id="VIQT01000021">
    <property type="protein sequence ID" value="NDO40441.1"/>
    <property type="molecule type" value="Genomic_DNA"/>
</dbReference>
<dbReference type="InterPro" id="IPR010022">
    <property type="entry name" value="XkdX"/>
</dbReference>
<dbReference type="AlphaFoldDB" id="A0A845T7W3"/>
<dbReference type="Proteomes" id="UP000462501">
    <property type="component" value="Unassembled WGS sequence"/>
</dbReference>
<evidence type="ECO:0000313" key="2">
    <source>
        <dbReference type="Proteomes" id="UP000462501"/>
    </source>
</evidence>
<name>A0A845T7W3_9FIRM</name>